<comment type="subcellular location">
    <subcellularLocation>
        <location evidence="1">Cell inner membrane</location>
        <topology evidence="1">Multi-pass membrane protein</topology>
    </subcellularLocation>
</comment>
<sequence length="144" mass="15043">MSIDWINFTPWSALLGGVLIGLASTLFILLNGRIAGISGLLGGLLEAKKGELDYRLLFIAGLLLAPSLYSLGATLPEVEMQVSWPWLILAGLLVGFGSRLGSGCTSGHGVCGLSRLSPRSLLATLSFMGAGFATVFILRHLLGG</sequence>
<keyword evidence="6 9" id="KW-1133">Transmembrane helix</keyword>
<keyword evidence="7 9" id="KW-0472">Membrane</keyword>
<reference evidence="10 11" key="1">
    <citation type="submission" date="2024-09" db="EMBL/GenBank/DDBJ databases">
        <authorList>
            <person name="Sun Q."/>
            <person name="Mori K."/>
        </authorList>
    </citation>
    <scope>NUCLEOTIDE SEQUENCE [LARGE SCALE GENOMIC DNA]</scope>
    <source>
        <strain evidence="10 11">ATCC 51285</strain>
    </source>
</reference>
<proteinExistence type="inferred from homology"/>
<feature type="transmembrane region" description="Helical" evidence="9">
    <location>
        <begin position="83"/>
        <end position="100"/>
    </location>
</feature>
<dbReference type="InterPro" id="IPR007272">
    <property type="entry name" value="Sulf_transp_TsuA/YedE"/>
</dbReference>
<name>A0ABV5ZCQ1_9GAMM</name>
<dbReference type="Pfam" id="PF04143">
    <property type="entry name" value="Sulf_transp"/>
    <property type="match status" value="1"/>
</dbReference>
<evidence type="ECO:0000256" key="4">
    <source>
        <dbReference type="ARBA" id="ARBA00022519"/>
    </source>
</evidence>
<accession>A0ABV5ZCQ1</accession>
<dbReference type="PANTHER" id="PTHR30574">
    <property type="entry name" value="INNER MEMBRANE PROTEIN YEDE"/>
    <property type="match status" value="1"/>
</dbReference>
<evidence type="ECO:0000256" key="2">
    <source>
        <dbReference type="ARBA" id="ARBA00022448"/>
    </source>
</evidence>
<keyword evidence="4" id="KW-0997">Cell inner membrane</keyword>
<evidence type="ECO:0000256" key="1">
    <source>
        <dbReference type="ARBA" id="ARBA00004429"/>
    </source>
</evidence>
<keyword evidence="5 9" id="KW-0812">Transmembrane</keyword>
<evidence type="ECO:0000256" key="6">
    <source>
        <dbReference type="ARBA" id="ARBA00022989"/>
    </source>
</evidence>
<evidence type="ECO:0000256" key="5">
    <source>
        <dbReference type="ARBA" id="ARBA00022692"/>
    </source>
</evidence>
<feature type="transmembrane region" description="Helical" evidence="9">
    <location>
        <begin position="12"/>
        <end position="31"/>
    </location>
</feature>
<keyword evidence="11" id="KW-1185">Reference proteome</keyword>
<feature type="transmembrane region" description="Helical" evidence="9">
    <location>
        <begin position="121"/>
        <end position="142"/>
    </location>
</feature>
<protein>
    <submittedName>
        <fullName evidence="10">YeeE/YedE family protein</fullName>
    </submittedName>
</protein>
<dbReference type="Proteomes" id="UP001589628">
    <property type="component" value="Unassembled WGS sequence"/>
</dbReference>
<keyword evidence="3" id="KW-1003">Cell membrane</keyword>
<evidence type="ECO:0000313" key="11">
    <source>
        <dbReference type="Proteomes" id="UP001589628"/>
    </source>
</evidence>
<feature type="transmembrane region" description="Helical" evidence="9">
    <location>
        <begin position="52"/>
        <end position="71"/>
    </location>
</feature>
<evidence type="ECO:0000256" key="9">
    <source>
        <dbReference type="SAM" id="Phobius"/>
    </source>
</evidence>
<evidence type="ECO:0000256" key="7">
    <source>
        <dbReference type="ARBA" id="ARBA00023136"/>
    </source>
</evidence>
<dbReference type="EMBL" id="JBHLZN010000001">
    <property type="protein sequence ID" value="MFB9885884.1"/>
    <property type="molecule type" value="Genomic_DNA"/>
</dbReference>
<dbReference type="RefSeq" id="WP_027313932.1">
    <property type="nucleotide sequence ID" value="NZ_JAUESS010000010.1"/>
</dbReference>
<evidence type="ECO:0000313" key="10">
    <source>
        <dbReference type="EMBL" id="MFB9885884.1"/>
    </source>
</evidence>
<evidence type="ECO:0000256" key="3">
    <source>
        <dbReference type="ARBA" id="ARBA00022475"/>
    </source>
</evidence>
<organism evidence="10 11">
    <name type="scientific">Balneatrix alpica</name>
    <dbReference type="NCBI Taxonomy" id="75684"/>
    <lineage>
        <taxon>Bacteria</taxon>
        <taxon>Pseudomonadati</taxon>
        <taxon>Pseudomonadota</taxon>
        <taxon>Gammaproteobacteria</taxon>
        <taxon>Oceanospirillales</taxon>
        <taxon>Balneatrichaceae</taxon>
        <taxon>Balneatrix</taxon>
    </lineage>
</organism>
<keyword evidence="2" id="KW-0813">Transport</keyword>
<gene>
    <name evidence="10" type="ORF">ACFFLH_05630</name>
</gene>
<comment type="similarity">
    <text evidence="8">Belongs to the TsuA/YedE (TC 9.B.102) family.</text>
</comment>
<comment type="caution">
    <text evidence="10">The sequence shown here is derived from an EMBL/GenBank/DDBJ whole genome shotgun (WGS) entry which is preliminary data.</text>
</comment>
<evidence type="ECO:0000256" key="8">
    <source>
        <dbReference type="ARBA" id="ARBA00035655"/>
    </source>
</evidence>
<dbReference type="PANTHER" id="PTHR30574:SF1">
    <property type="entry name" value="SULPHUR TRANSPORT DOMAIN-CONTAINING PROTEIN"/>
    <property type="match status" value="1"/>
</dbReference>